<organism evidence="1">
    <name type="scientific">marine sediment metagenome</name>
    <dbReference type="NCBI Taxonomy" id="412755"/>
    <lineage>
        <taxon>unclassified sequences</taxon>
        <taxon>metagenomes</taxon>
        <taxon>ecological metagenomes</taxon>
    </lineage>
</organism>
<reference evidence="1" key="1">
    <citation type="journal article" date="2015" name="Nature">
        <title>Complex archaea that bridge the gap between prokaryotes and eukaryotes.</title>
        <authorList>
            <person name="Spang A."/>
            <person name="Saw J.H."/>
            <person name="Jorgensen S.L."/>
            <person name="Zaremba-Niedzwiedzka K."/>
            <person name="Martijn J."/>
            <person name="Lind A.E."/>
            <person name="van Eijk R."/>
            <person name="Schleper C."/>
            <person name="Guy L."/>
            <person name="Ettema T.J."/>
        </authorList>
    </citation>
    <scope>NUCLEOTIDE SEQUENCE</scope>
</reference>
<protein>
    <submittedName>
        <fullName evidence="1">Uncharacterized protein</fullName>
    </submittedName>
</protein>
<proteinExistence type="predicted"/>
<dbReference type="AlphaFoldDB" id="A0A0F9FQE3"/>
<comment type="caution">
    <text evidence="1">The sequence shown here is derived from an EMBL/GenBank/DDBJ whole genome shotgun (WGS) entry which is preliminary data.</text>
</comment>
<gene>
    <name evidence="1" type="ORF">LCGC14_2002800</name>
</gene>
<evidence type="ECO:0000313" key="1">
    <source>
        <dbReference type="EMBL" id="KKL80631.1"/>
    </source>
</evidence>
<name>A0A0F9FQE3_9ZZZZ</name>
<sequence>MSIASNRVSGSGIWGMTVDHTVMMIRDPDHHEIPWTPIPVSLTSDEMEVLVTSDEVVVLRPHA</sequence>
<dbReference type="EMBL" id="LAZR01022792">
    <property type="protein sequence ID" value="KKL80631.1"/>
    <property type="molecule type" value="Genomic_DNA"/>
</dbReference>
<accession>A0A0F9FQE3</accession>